<feature type="transmembrane region" description="Helical" evidence="15">
    <location>
        <begin position="455"/>
        <end position="473"/>
    </location>
</feature>
<keyword evidence="6 15" id="KW-0812">Transmembrane</keyword>
<dbReference type="CDD" id="cd03244">
    <property type="entry name" value="ABCC_MRP_domain2"/>
    <property type="match status" value="1"/>
</dbReference>
<keyword evidence="7" id="KW-0677">Repeat</keyword>
<protein>
    <recommendedName>
        <fullName evidence="4">tRNA-intron lyase</fullName>
        <ecNumber evidence="4">4.6.1.16</ecNumber>
    </recommendedName>
</protein>
<dbReference type="PROSITE" id="PS00211">
    <property type="entry name" value="ABC_TRANSPORTER_1"/>
    <property type="match status" value="2"/>
</dbReference>
<dbReference type="FunFam" id="1.20.1560.10:FF:000061">
    <property type="entry name" value="ATP-binding cassette transporter YOR1"/>
    <property type="match status" value="1"/>
</dbReference>
<dbReference type="InterPro" id="IPR059049">
    <property type="entry name" value="TSEN34_N"/>
</dbReference>
<feature type="transmembrane region" description="Helical" evidence="15">
    <location>
        <begin position="986"/>
        <end position="1005"/>
    </location>
</feature>
<dbReference type="InterPro" id="IPR017871">
    <property type="entry name" value="ABC_transporter-like_CS"/>
</dbReference>
<evidence type="ECO:0000259" key="16">
    <source>
        <dbReference type="PROSITE" id="PS50893"/>
    </source>
</evidence>
<dbReference type="CDD" id="cd18606">
    <property type="entry name" value="ABC_6TM_YOR1_D2_like"/>
    <property type="match status" value="1"/>
</dbReference>
<dbReference type="EMBL" id="JAEPRA010000002">
    <property type="protein sequence ID" value="KAG2188587.1"/>
    <property type="molecule type" value="Genomic_DNA"/>
</dbReference>
<evidence type="ECO:0000256" key="12">
    <source>
        <dbReference type="ARBA" id="ARBA00023136"/>
    </source>
</evidence>
<gene>
    <name evidence="18" type="ORF">INT44_001342</name>
</gene>
<feature type="region of interest" description="Disordered" evidence="14">
    <location>
        <begin position="645"/>
        <end position="706"/>
    </location>
</feature>
<evidence type="ECO:0000256" key="2">
    <source>
        <dbReference type="ARBA" id="ARBA00008078"/>
    </source>
</evidence>
<feature type="transmembrane region" description="Helical" evidence="15">
    <location>
        <begin position="183"/>
        <end position="212"/>
    </location>
</feature>
<comment type="subcellular location">
    <subcellularLocation>
        <location evidence="1">Endomembrane system</location>
        <topology evidence="1">Multi-pass membrane protein</topology>
    </subcellularLocation>
</comment>
<dbReference type="PANTHER" id="PTHR24223:SF456">
    <property type="entry name" value="MULTIDRUG RESISTANCE-ASSOCIATED PROTEIN LETHAL(2)03659"/>
    <property type="match status" value="1"/>
</dbReference>
<feature type="domain" description="ABC transmembrane type-1" evidence="17">
    <location>
        <begin position="989"/>
        <end position="1279"/>
    </location>
</feature>
<reference evidence="18" key="1">
    <citation type="submission" date="2020-12" db="EMBL/GenBank/DDBJ databases">
        <title>Metabolic potential, ecology and presence of endohyphal bacteria is reflected in genomic diversity of Mucoromycotina.</title>
        <authorList>
            <person name="Muszewska A."/>
            <person name="Okrasinska A."/>
            <person name="Steczkiewicz K."/>
            <person name="Drgas O."/>
            <person name="Orlowska M."/>
            <person name="Perlinska-Lenart U."/>
            <person name="Aleksandrzak-Piekarczyk T."/>
            <person name="Szatraj K."/>
            <person name="Zielenkiewicz U."/>
            <person name="Pilsyk S."/>
            <person name="Malc E."/>
            <person name="Mieczkowski P."/>
            <person name="Kruszewska J.S."/>
            <person name="Biernat P."/>
            <person name="Pawlowska J."/>
        </authorList>
    </citation>
    <scope>NUCLEOTIDE SEQUENCE</scope>
    <source>
        <strain evidence="18">WA0000051536</strain>
    </source>
</reference>
<dbReference type="SMART" id="SM00382">
    <property type="entry name" value="AAA"/>
    <property type="match status" value="2"/>
</dbReference>
<keyword evidence="10 15" id="KW-1133">Transmembrane helix</keyword>
<keyword evidence="8" id="KW-0547">Nucleotide-binding</keyword>
<dbReference type="EC" id="4.6.1.16" evidence="4"/>
<comment type="similarity">
    <text evidence="2">Belongs to the tRNA-intron endonuclease family.</text>
</comment>
<evidence type="ECO:0000256" key="9">
    <source>
        <dbReference type="ARBA" id="ARBA00022840"/>
    </source>
</evidence>
<evidence type="ECO:0000313" key="19">
    <source>
        <dbReference type="Proteomes" id="UP000612746"/>
    </source>
</evidence>
<evidence type="ECO:0000256" key="15">
    <source>
        <dbReference type="SAM" id="Phobius"/>
    </source>
</evidence>
<evidence type="ECO:0000256" key="4">
    <source>
        <dbReference type="ARBA" id="ARBA00012573"/>
    </source>
</evidence>
<evidence type="ECO:0000256" key="11">
    <source>
        <dbReference type="ARBA" id="ARBA00023026"/>
    </source>
</evidence>
<dbReference type="FunFam" id="1.20.1560.10:FF:000010">
    <property type="entry name" value="Multidrug resistance-associated ABC transporter"/>
    <property type="match status" value="1"/>
</dbReference>
<proteinExistence type="inferred from homology"/>
<feature type="transmembrane region" description="Helical" evidence="15">
    <location>
        <begin position="1228"/>
        <end position="1246"/>
    </location>
</feature>
<dbReference type="FunFam" id="3.40.50.300:FF:000074">
    <property type="entry name" value="Multidrug resistance-associated protein 5 isoform 1"/>
    <property type="match status" value="1"/>
</dbReference>
<feature type="transmembrane region" description="Helical" evidence="15">
    <location>
        <begin position="427"/>
        <end position="449"/>
    </location>
</feature>
<evidence type="ECO:0000256" key="8">
    <source>
        <dbReference type="ARBA" id="ARBA00022741"/>
    </source>
</evidence>
<feature type="transmembrane region" description="Helical" evidence="15">
    <location>
        <begin position="1140"/>
        <end position="1156"/>
    </location>
</feature>
<evidence type="ECO:0000259" key="17">
    <source>
        <dbReference type="PROSITE" id="PS50929"/>
    </source>
</evidence>
<dbReference type="CDD" id="cd03250">
    <property type="entry name" value="ABCC_MRP_domain1"/>
    <property type="match status" value="1"/>
</dbReference>
<dbReference type="InterPro" id="IPR003439">
    <property type="entry name" value="ABC_transporter-like_ATP-bd"/>
</dbReference>
<feature type="compositionally biased region" description="Basic and acidic residues" evidence="14">
    <location>
        <begin position="693"/>
        <end position="703"/>
    </location>
</feature>
<evidence type="ECO:0000256" key="5">
    <source>
        <dbReference type="ARBA" id="ARBA00022448"/>
    </source>
</evidence>
<comment type="catalytic activity">
    <reaction evidence="13">
        <text>pretRNA = a 3'-half-tRNA molecule with a 5'-OH end + a 5'-half-tRNA molecule with a 2',3'-cyclic phosphate end + an intron with a 2',3'-cyclic phosphate and a 5'-hydroxyl terminus.</text>
        <dbReference type="EC" id="4.6.1.16"/>
    </reaction>
</comment>
<evidence type="ECO:0000313" key="18">
    <source>
        <dbReference type="EMBL" id="KAG2188587.1"/>
    </source>
</evidence>
<dbReference type="Pfam" id="PF01974">
    <property type="entry name" value="tRNA_int_endo"/>
    <property type="match status" value="1"/>
</dbReference>
<keyword evidence="5" id="KW-0813">Transport</keyword>
<keyword evidence="19" id="KW-1185">Reference proteome</keyword>
<dbReference type="InterPro" id="IPR003593">
    <property type="entry name" value="AAA+_ATPase"/>
</dbReference>
<dbReference type="InterPro" id="IPR011527">
    <property type="entry name" value="ABC1_TM_dom"/>
</dbReference>
<evidence type="ECO:0000256" key="6">
    <source>
        <dbReference type="ARBA" id="ARBA00022692"/>
    </source>
</evidence>
<name>A0A8H7UNU7_9FUNG</name>
<evidence type="ECO:0000256" key="14">
    <source>
        <dbReference type="SAM" id="MobiDB-lite"/>
    </source>
</evidence>
<accession>A0A8H7UNU7</accession>
<comment type="similarity">
    <text evidence="3">Belongs to the ABC transporter superfamily. ABCC family. Conjugate transporter (TC 3.A.1.208) subfamily.</text>
</comment>
<dbReference type="GO" id="GO:0003676">
    <property type="term" value="F:nucleic acid binding"/>
    <property type="evidence" value="ECO:0007669"/>
    <property type="project" value="InterPro"/>
</dbReference>
<sequence>MVGSLEAQPLQNIFYGMPLALLPEEVSLLRKHGLIHITNTGDGTGWNYPQSAKERDRCTVFEYLWTKGYYVTCGTKFGGDFLVYPGDPARYHSHYVVTVVQESDTFDPRSLVATGRLGSNVKKTQVKACPIVPEKASGKFYPRVGWDHVILLQCAITDLTSNVDHRRSSRLLAFKFFFSRGKYFAHAIFCFLFFAHFFYPLVYLLSLCYPLTESKMGIFKRRPPPPLPTEEKVLPQDKANPFSKITFQWVNSILTTGFKRPLEKEDLYTLPDWRLSRNLTATFQEHWKRQLKRKTPNLFYALNQTFGLKFWYGGLCRLIADTLQITSPLVIQQILQFCQESYGSSNPPPIGTGIMWCIVLYVMQVASTIFMQQYFQLSAITGLMCRTVLISSIYQKSMVLSGKARMNFTMGKITNLMSTDTTRIDFICGYFHIIWAAPVEILIGLGLLIRNLGVSGLAGFAIMIIMAPLQTKVMRMLSKLRRKAVLITDSRVKLTQEMLNGIKVIKFYGWEDSFSDQLHTLRSKELTYIRSLMVLRSVIMGVAMTIPVIASILSFITYSLTGHILEPSLIFSSLTIFNLVRMPLMFLPMVIGAFVDGQVSLNRIQEMFVADELEKLPEVNYDAKDAILIEDGDFVWQSAAPSHLTAEKDGKGGKGQSKAKSSGLKSKFKNLRKNDKSADDKDDNSDSTTVGVQDEKDQPKDSSEYEPAPFLRNINVCIPRGSLVAVVGAVGSGKSSFLNALVGEMKQTKGDVVFGGDVGYCPQTAWIQNNTVKNNILFGLPLDEARYQQVIKDCALEPDLQILPANSWYYPDGDATEIGERGINLSGGQKQRINLARATYYNADILLLDDPLSAVDAHVGKHLFEKCICTALAGKTRVLVTHQLHVLPKVDYILVMKDGEIAEEGTFTQLLENKNEFSVLMEEYGGVDHAEEENVDEVTTSAIKSEGKKVTEETGPGVPSKALMTTEERNTGAVQAHIYKYWIDNAGGWLTVFVIVFFLCLMPTSNIGTNQWLSYWSSYDAPQGINQTPPTDYRTGYFMGVYAALGVAQAICNFMVSFCFSIAGVAAAKSLHGHAVKSIFRAPMSFFDTTPIGRIMNRFSKDIDAIDNLLADSMRQFFGTLIQAVGTFVLISVYFPVFLAPLFVLLVLYYFAAIYYRSTSRELKRLDSILRSTIYAHFGESLSGLATIRAYREQARFIKNNQDYTDLENRAYYLSITIQRWLAVRLETIANTMILFVTIFSVVYRMTLNPSTMGFVLSYSLSLTGTFNWTVRQWAEMENNFNSVERLWFYTKDIDQEAPARLDDAKPPSDWPTKGDISMRNVVFRYRKGLPAVLHNLSLDIKGGEKIGVVGRTGSGKSTIMIALFRLVELAEGQIFIDDVDISKMGLYDLRTRLAIIPQDPVLFHGTIRLNLDPFQKHTDQELWSALERSDLKHYISTCSGGLDADVSEGGENLSVGQRQLLCLARAMLTKARIIVMDEATASVDVKTDAFLQKALRIDFKNCTLLTIAHRLNTIIDYDRVLVLDNGVIKELDSPHNLLSDPNSAFSSMIDETGPSNSVLLRRLAKDAQEGRFNIEDLDQLVAQEQEQDIEEGFTVKDDTKPKRKN</sequence>
<dbReference type="CDD" id="cd22363">
    <property type="entry name" value="tRNA-intron_lyase_C"/>
    <property type="match status" value="1"/>
</dbReference>
<dbReference type="GO" id="GO:0006388">
    <property type="term" value="P:tRNA splicing, via endonucleolytic cleavage and ligation"/>
    <property type="evidence" value="ECO:0007669"/>
    <property type="project" value="InterPro"/>
</dbReference>
<dbReference type="GO" id="GO:0016020">
    <property type="term" value="C:membrane"/>
    <property type="evidence" value="ECO:0007669"/>
    <property type="project" value="InterPro"/>
</dbReference>
<dbReference type="GO" id="GO:0140359">
    <property type="term" value="F:ABC-type transporter activity"/>
    <property type="evidence" value="ECO:0007669"/>
    <property type="project" value="InterPro"/>
</dbReference>
<dbReference type="PROSITE" id="PS50893">
    <property type="entry name" value="ABC_TRANSPORTER_2"/>
    <property type="match status" value="2"/>
</dbReference>
<feature type="domain" description="ABC transporter" evidence="16">
    <location>
        <begin position="1317"/>
        <end position="1551"/>
    </location>
</feature>
<dbReference type="InterPro" id="IPR006677">
    <property type="entry name" value="tRNA_intron_Endonuc_cat-like"/>
</dbReference>
<feature type="compositionally biased region" description="Low complexity" evidence="14">
    <location>
        <begin position="656"/>
        <end position="665"/>
    </location>
</feature>
<dbReference type="PANTHER" id="PTHR24223">
    <property type="entry name" value="ATP-BINDING CASSETTE SUB-FAMILY C"/>
    <property type="match status" value="1"/>
</dbReference>
<dbReference type="InterPro" id="IPR036640">
    <property type="entry name" value="ABC1_TM_sf"/>
</dbReference>
<dbReference type="SUPFAM" id="SSF53032">
    <property type="entry name" value="tRNA-intron endonuclease catalytic domain-like"/>
    <property type="match status" value="1"/>
</dbReference>
<dbReference type="OrthoDB" id="6500128at2759"/>
<dbReference type="GO" id="GO:0016887">
    <property type="term" value="F:ATP hydrolysis activity"/>
    <property type="evidence" value="ECO:0007669"/>
    <property type="project" value="InterPro"/>
</dbReference>
<evidence type="ECO:0000256" key="10">
    <source>
        <dbReference type="ARBA" id="ARBA00022989"/>
    </source>
</evidence>
<dbReference type="GO" id="GO:0012505">
    <property type="term" value="C:endomembrane system"/>
    <property type="evidence" value="ECO:0007669"/>
    <property type="project" value="UniProtKB-SubCell"/>
</dbReference>
<dbReference type="Gene3D" id="1.20.1560.10">
    <property type="entry name" value="ABC transporter type 1, transmembrane domain"/>
    <property type="match status" value="2"/>
</dbReference>
<comment type="caution">
    <text evidence="18">The sequence shown here is derived from an EMBL/GenBank/DDBJ whole genome shotgun (WGS) entry which is preliminary data.</text>
</comment>
<dbReference type="InterPro" id="IPR036167">
    <property type="entry name" value="tRNA_intron_Endo_cat-like_sf"/>
</dbReference>
<dbReference type="SUPFAM" id="SSF52540">
    <property type="entry name" value="P-loop containing nucleoside triphosphate hydrolases"/>
    <property type="match status" value="2"/>
</dbReference>
<feature type="domain" description="ABC transmembrane type-1" evidence="17">
    <location>
        <begin position="313"/>
        <end position="596"/>
    </location>
</feature>
<keyword evidence="12 15" id="KW-0472">Membrane</keyword>
<feature type="transmembrane region" description="Helical" evidence="15">
    <location>
        <begin position="570"/>
        <end position="595"/>
    </location>
</feature>
<feature type="domain" description="ABC transporter" evidence="16">
    <location>
        <begin position="690"/>
        <end position="923"/>
    </location>
</feature>
<dbReference type="GO" id="GO:0005634">
    <property type="term" value="C:nucleus"/>
    <property type="evidence" value="ECO:0007669"/>
    <property type="project" value="UniProtKB-ARBA"/>
</dbReference>
<dbReference type="InterPro" id="IPR050173">
    <property type="entry name" value="ABC_transporter_C-like"/>
</dbReference>
<dbReference type="Pfam" id="PF00664">
    <property type="entry name" value="ABC_membrane"/>
    <property type="match status" value="2"/>
</dbReference>
<feature type="transmembrane region" description="Helical" evidence="15">
    <location>
        <begin position="298"/>
        <end position="320"/>
    </location>
</feature>
<dbReference type="Pfam" id="PF26577">
    <property type="entry name" value="TSEN34_N"/>
    <property type="match status" value="1"/>
</dbReference>
<dbReference type="FunFam" id="3.40.50.300:FF:000997">
    <property type="entry name" value="Multidrug resistance-associated protein 1"/>
    <property type="match status" value="1"/>
</dbReference>
<dbReference type="Pfam" id="PF00005">
    <property type="entry name" value="ABC_tran"/>
    <property type="match status" value="2"/>
</dbReference>
<evidence type="ECO:0000256" key="1">
    <source>
        <dbReference type="ARBA" id="ARBA00004127"/>
    </source>
</evidence>
<feature type="transmembrane region" description="Helical" evidence="15">
    <location>
        <begin position="1117"/>
        <end position="1134"/>
    </location>
</feature>
<dbReference type="Gene3D" id="3.40.50.300">
    <property type="entry name" value="P-loop containing nucleotide triphosphate hydrolases"/>
    <property type="match status" value="2"/>
</dbReference>
<dbReference type="PROSITE" id="PS50929">
    <property type="entry name" value="ABC_TM1F"/>
    <property type="match status" value="2"/>
</dbReference>
<keyword evidence="9" id="KW-0067">ATP-binding</keyword>
<evidence type="ECO:0000256" key="3">
    <source>
        <dbReference type="ARBA" id="ARBA00009726"/>
    </source>
</evidence>
<dbReference type="GO" id="GO:0000213">
    <property type="term" value="F:tRNA-intron lyase activity"/>
    <property type="evidence" value="ECO:0007669"/>
    <property type="project" value="UniProtKB-EC"/>
</dbReference>
<dbReference type="Gene3D" id="3.40.1350.10">
    <property type="match status" value="1"/>
</dbReference>
<dbReference type="InterPro" id="IPR027417">
    <property type="entry name" value="P-loop_NTPase"/>
</dbReference>
<evidence type="ECO:0000256" key="7">
    <source>
        <dbReference type="ARBA" id="ARBA00022737"/>
    </source>
</evidence>
<dbReference type="GO" id="GO:0005524">
    <property type="term" value="F:ATP binding"/>
    <property type="evidence" value="ECO:0007669"/>
    <property type="project" value="UniProtKB-KW"/>
</dbReference>
<dbReference type="InterPro" id="IPR011856">
    <property type="entry name" value="tRNA_endonuc-like_dom_sf"/>
</dbReference>
<evidence type="ECO:0000256" key="13">
    <source>
        <dbReference type="ARBA" id="ARBA00034031"/>
    </source>
</evidence>
<dbReference type="SUPFAM" id="SSF90123">
    <property type="entry name" value="ABC transporter transmembrane region"/>
    <property type="match status" value="2"/>
</dbReference>
<dbReference type="Proteomes" id="UP000612746">
    <property type="component" value="Unassembled WGS sequence"/>
</dbReference>
<feature type="transmembrane region" description="Helical" evidence="15">
    <location>
        <begin position="1041"/>
        <end position="1068"/>
    </location>
</feature>
<feature type="transmembrane region" description="Helical" evidence="15">
    <location>
        <begin position="350"/>
        <end position="371"/>
    </location>
</feature>
<feature type="transmembrane region" description="Helical" evidence="15">
    <location>
        <begin position="533"/>
        <end position="558"/>
    </location>
</feature>
<dbReference type="CDD" id="cd18597">
    <property type="entry name" value="ABC_6TM_YOR1_D1_like"/>
    <property type="match status" value="1"/>
</dbReference>
<organism evidence="18 19">
    <name type="scientific">Umbelopsis vinacea</name>
    <dbReference type="NCBI Taxonomy" id="44442"/>
    <lineage>
        <taxon>Eukaryota</taxon>
        <taxon>Fungi</taxon>
        <taxon>Fungi incertae sedis</taxon>
        <taxon>Mucoromycota</taxon>
        <taxon>Mucoromycotina</taxon>
        <taxon>Umbelopsidomycetes</taxon>
        <taxon>Umbelopsidales</taxon>
        <taxon>Umbelopsidaceae</taxon>
        <taxon>Umbelopsis</taxon>
    </lineage>
</organism>
<keyword evidence="11" id="KW-0843">Virulence</keyword>